<name>A0A5E4WIJ3_9BURK</name>
<reference evidence="3 4" key="1">
    <citation type="submission" date="2019-08" db="EMBL/GenBank/DDBJ databases">
        <authorList>
            <person name="Peeters C."/>
        </authorList>
    </citation>
    <scope>NUCLEOTIDE SEQUENCE [LARGE SCALE GENOMIC DNA]</scope>
    <source>
        <strain evidence="3 4">LMG 31112</strain>
    </source>
</reference>
<evidence type="ECO:0000259" key="2">
    <source>
        <dbReference type="Pfam" id="PF07671"/>
    </source>
</evidence>
<dbReference type="PANTHER" id="PTHR21228:SF40">
    <property type="entry name" value="LD45607P"/>
    <property type="match status" value="1"/>
</dbReference>
<keyword evidence="4" id="KW-1185">Reference proteome</keyword>
<dbReference type="Proteomes" id="UP000343317">
    <property type="component" value="Unassembled WGS sequence"/>
</dbReference>
<dbReference type="GO" id="GO:0044528">
    <property type="term" value="P:regulation of mitochondrial mRNA stability"/>
    <property type="evidence" value="ECO:0007669"/>
    <property type="project" value="TreeGrafter"/>
</dbReference>
<feature type="domain" description="DUF1601" evidence="2">
    <location>
        <begin position="470"/>
        <end position="481"/>
    </location>
</feature>
<feature type="domain" description="DUF1601" evidence="2">
    <location>
        <begin position="298"/>
        <end position="309"/>
    </location>
</feature>
<dbReference type="PANTHER" id="PTHR21228">
    <property type="entry name" value="FAST LEU-RICH DOMAIN-CONTAINING"/>
    <property type="match status" value="1"/>
</dbReference>
<feature type="domain" description="DUF1601" evidence="2">
    <location>
        <begin position="428"/>
        <end position="438"/>
    </location>
</feature>
<dbReference type="GO" id="GO:0035770">
    <property type="term" value="C:ribonucleoprotein granule"/>
    <property type="evidence" value="ECO:0007669"/>
    <property type="project" value="TreeGrafter"/>
</dbReference>
<evidence type="ECO:0000313" key="3">
    <source>
        <dbReference type="EMBL" id="VVE23953.1"/>
    </source>
</evidence>
<feature type="domain" description="DUF1601" evidence="2">
    <location>
        <begin position="341"/>
        <end position="352"/>
    </location>
</feature>
<dbReference type="SUPFAM" id="SSF48371">
    <property type="entry name" value="ARM repeat"/>
    <property type="match status" value="2"/>
</dbReference>
<proteinExistence type="predicted"/>
<feature type="domain" description="DUF1601" evidence="2">
    <location>
        <begin position="514"/>
        <end position="524"/>
    </location>
</feature>
<dbReference type="GO" id="GO:0003723">
    <property type="term" value="F:RNA binding"/>
    <property type="evidence" value="ECO:0007669"/>
    <property type="project" value="TreeGrafter"/>
</dbReference>
<protein>
    <recommendedName>
        <fullName evidence="2">DUF1601 domain-containing protein</fullName>
    </recommendedName>
</protein>
<feature type="domain" description="DUF1601" evidence="2">
    <location>
        <begin position="556"/>
        <end position="567"/>
    </location>
</feature>
<gene>
    <name evidence="3" type="ORF">PHO31112_03278</name>
</gene>
<dbReference type="EMBL" id="CABPSM010000009">
    <property type="protein sequence ID" value="VVE23953.1"/>
    <property type="molecule type" value="Genomic_DNA"/>
</dbReference>
<feature type="region of interest" description="Disordered" evidence="1">
    <location>
        <begin position="1"/>
        <end position="28"/>
    </location>
</feature>
<evidence type="ECO:0000313" key="4">
    <source>
        <dbReference type="Proteomes" id="UP000343317"/>
    </source>
</evidence>
<dbReference type="InterPro" id="IPR016024">
    <property type="entry name" value="ARM-type_fold"/>
</dbReference>
<sequence length="1574" mass="172626">MGVREYGSAGSGQCHDGPSRFEGATRAGHNGSFETLRGRLRDGAFRDNARVMDDHLRSLVNQSQNMSEEVLSACVNDVAQCLQSDTWFRQSPSETMVYVANKLSKFARVADCATGLAAIASKLDMRNLQRREIAMYLNAFCKCPRDQWCRRTALDLAQHIVEGGNALVGKFNAQDIANTLNALSKWPEQADAQDAARCLAEHIVKVGNVLVGEFKAQEIGSVLNALSKWPDDAVARSAALRLAQHIAKVGNALVDKFNAQGIGNILNALSKWPDQADAGDAARCLAQHIVKVGNALVGKFNAQDIAHTLNALSKWPDSADARDAVLHLAQRIVKVGNALVGKFNALDIANTLNALSKWPDDAVARSAARCLAQHIVGLNNAALDTFDAQSIGNTLNALSKWPDDAVARSAALRLAQHIAKVGNALVDKFNAQEIGNTLNALSKWPDQADAGDAARCLAQHIVKVGNALVGKFNAQDIAHTLNALSKWPDSADARDAVLHLAQRIVKVGNALVGEFNAQDIAHTLNALSKWPDQADARHAARYLAQHIVKVGNAFVGKFKAQGIANTLNALSKWPDDADARDAARCLAQRIVGLNNAALDTFDAQNIAHTVNALSKFLDVDACEEAMWTCVEYLHGQNETWHPYDLRQMAQMANAVARLALPRIDQDPPTILAGLLESLGDHVLAHDMMRDAQILEIALIVKAMATLQLREALGTLATTTLARLRSLLPSGLPNDNLETLGNLCVGLLPLLRSTDLSKHRAETLRLLMALYPHVTRKATCLLNEPRDGGAAVRPTAPSETFHTRCPALTFYQLLKTYNVVAGTAQKSHAYKSHALLVRNWVDTTLAQTRETLQRDLSDMSWNLIAQIEASDDVDEAMDRFMHLEHERIARTYPPSSFDPTLIRRDMGGEFQEVAPTVGKTRHVLVDMIGRELPREHQGDENYSLFARITHLPLVEVKLPGTLSRFMLARTFRYDNQLWRFDMFGGSRLLKGRHQPVESILAGASRGYDVLAAVPYADSAPDSALMNLVRKLAPLKEDWARMQRALLETVPHTHVGEGTLTIGWFDDVPGTSHPFKPKIDGVPLALCPNDGCGFIKASVAQRIPAVRERMRAWEAAPAQQRRDMSRVAPGTMAPQALQHFARDRAALDEARELMRAKLRTIDTAQVTPLQLHNLLVRGPYESMRIRAVPSADDQFHLPAQLCAGLAANREAPVLIGKPPYDKENLLPVAASAIVTEASGDLTARFLAEHFAIQYSYTGFDDTSDTGSMLHGKGMLIIVPDEHWPQHHHTLDMACSRHDMKMHSSWTDGRKRNEIPAQMKSTGSLRVKDILLPGQCGALPIAELRKRDMDTDGDDAFLYTDCPALARLIENTMEVRAKQRGPARSFKPLKTAQAAIDSSGIYRVGRAGEIIEALRGYRLMGRASSAAARYLAQPDEIREQIAKAFKAQLKVRLQTSELPAEVSALLDKEDGELATRDFLTMAIKAGTDALKSDTGTTLFNQWMRSFERAEASCKAAPRRVRTVPYTKATARALRDGSFDPKKTLIGLRNNPTMAAGVMEVNVETLRPVFSLTYAIAR</sequence>
<feature type="domain" description="DUF1601" evidence="2">
    <location>
        <begin position="256"/>
        <end position="266"/>
    </location>
</feature>
<dbReference type="InterPro" id="IPR011632">
    <property type="entry name" value="DUF1601"/>
</dbReference>
<evidence type="ECO:0000256" key="1">
    <source>
        <dbReference type="SAM" id="MobiDB-lite"/>
    </source>
</evidence>
<organism evidence="3 4">
    <name type="scientific">Pandoraea horticolens</name>
    <dbReference type="NCBI Taxonomy" id="2508298"/>
    <lineage>
        <taxon>Bacteria</taxon>
        <taxon>Pseudomonadati</taxon>
        <taxon>Pseudomonadota</taxon>
        <taxon>Betaproteobacteria</taxon>
        <taxon>Burkholderiales</taxon>
        <taxon>Burkholderiaceae</taxon>
        <taxon>Pandoraea</taxon>
    </lineage>
</organism>
<dbReference type="Pfam" id="PF07671">
    <property type="entry name" value="DUF1601"/>
    <property type="match status" value="8"/>
</dbReference>
<feature type="domain" description="DUF1601" evidence="2">
    <location>
        <begin position="169"/>
        <end position="180"/>
    </location>
</feature>
<dbReference type="InterPro" id="IPR050870">
    <property type="entry name" value="FAST_kinase"/>
</dbReference>
<accession>A0A5E4WIJ3</accession>